<evidence type="ECO:0000313" key="2">
    <source>
        <dbReference type="Proteomes" id="UP000237105"/>
    </source>
</evidence>
<dbReference type="EMBL" id="JXTB01000408">
    <property type="protein sequence ID" value="PON41752.1"/>
    <property type="molecule type" value="Genomic_DNA"/>
</dbReference>
<keyword evidence="2" id="KW-1185">Reference proteome</keyword>
<accession>A0A2P5AYY2</accession>
<evidence type="ECO:0000313" key="1">
    <source>
        <dbReference type="EMBL" id="PON41752.1"/>
    </source>
</evidence>
<protein>
    <submittedName>
        <fullName evidence="1">Uncharacterized protein</fullName>
    </submittedName>
</protein>
<dbReference type="OrthoDB" id="10424202at2759"/>
<proteinExistence type="predicted"/>
<organism evidence="1 2">
    <name type="scientific">Parasponia andersonii</name>
    <name type="common">Sponia andersonii</name>
    <dbReference type="NCBI Taxonomy" id="3476"/>
    <lineage>
        <taxon>Eukaryota</taxon>
        <taxon>Viridiplantae</taxon>
        <taxon>Streptophyta</taxon>
        <taxon>Embryophyta</taxon>
        <taxon>Tracheophyta</taxon>
        <taxon>Spermatophyta</taxon>
        <taxon>Magnoliopsida</taxon>
        <taxon>eudicotyledons</taxon>
        <taxon>Gunneridae</taxon>
        <taxon>Pentapetalae</taxon>
        <taxon>rosids</taxon>
        <taxon>fabids</taxon>
        <taxon>Rosales</taxon>
        <taxon>Cannabaceae</taxon>
        <taxon>Parasponia</taxon>
    </lineage>
</organism>
<name>A0A2P5AYY2_PARAD</name>
<reference evidence="2" key="1">
    <citation type="submission" date="2016-06" db="EMBL/GenBank/DDBJ databases">
        <title>Parallel loss of symbiosis genes in relatives of nitrogen-fixing non-legume Parasponia.</title>
        <authorList>
            <person name="Van Velzen R."/>
            <person name="Holmer R."/>
            <person name="Bu F."/>
            <person name="Rutten L."/>
            <person name="Van Zeijl A."/>
            <person name="Liu W."/>
            <person name="Santuari L."/>
            <person name="Cao Q."/>
            <person name="Sharma T."/>
            <person name="Shen D."/>
            <person name="Roswanjaya Y."/>
            <person name="Wardhani T."/>
            <person name="Kalhor M.S."/>
            <person name="Jansen J."/>
            <person name="Van den Hoogen J."/>
            <person name="Gungor B."/>
            <person name="Hartog M."/>
            <person name="Hontelez J."/>
            <person name="Verver J."/>
            <person name="Yang W.-C."/>
            <person name="Schijlen E."/>
            <person name="Repin R."/>
            <person name="Schilthuizen M."/>
            <person name="Schranz E."/>
            <person name="Heidstra R."/>
            <person name="Miyata K."/>
            <person name="Fedorova E."/>
            <person name="Kohlen W."/>
            <person name="Bisseling T."/>
            <person name="Smit S."/>
            <person name="Geurts R."/>
        </authorList>
    </citation>
    <scope>NUCLEOTIDE SEQUENCE [LARGE SCALE GENOMIC DNA]</scope>
    <source>
        <strain evidence="2">cv. WU1-14</strain>
    </source>
</reference>
<dbReference type="AlphaFoldDB" id="A0A2P5AYY2"/>
<gene>
    <name evidence="1" type="ORF">PanWU01x14_287220</name>
</gene>
<dbReference type="Proteomes" id="UP000237105">
    <property type="component" value="Unassembled WGS sequence"/>
</dbReference>
<sequence>MPKVLENDGFLFKATHLRDYVFKHKLNNVSDKITELKKEMLNRGSTIMDIHHVSGDGVKETWGNLVLNKVDLIDTDLNNLDLISV</sequence>
<comment type="caution">
    <text evidence="1">The sequence shown here is derived from an EMBL/GenBank/DDBJ whole genome shotgun (WGS) entry which is preliminary data.</text>
</comment>